<gene>
    <name evidence="3" type="ORF">PPG34_01965</name>
</gene>
<dbReference type="PANTHER" id="PTHR12835">
    <property type="entry name" value="BIOTIN PROTEIN LIGASE"/>
    <property type="match status" value="1"/>
</dbReference>
<dbReference type="Gene3D" id="2.30.30.100">
    <property type="match status" value="1"/>
</dbReference>
<dbReference type="PANTHER" id="PTHR12835:SF5">
    <property type="entry name" value="BIOTIN--PROTEIN LIGASE"/>
    <property type="match status" value="1"/>
</dbReference>
<dbReference type="Proteomes" id="UP001250932">
    <property type="component" value="Unassembled WGS sequence"/>
</dbReference>
<sequence length="274" mass="29955">MLVQPQSDALNAGVIQAGLKTQNLGQSLHIVTETPSTNTLGLTLAGSGEPHGTVILAEHQTAGKGRLGRTWVSPPHKNIYCSVICRDPRLQPHLSWIPLATGLALSKAIEEDQKITPSLKWPNDLLIGNKKLGGILCESMNREKSTCVIIIGFGINVNADLDDFPQELQESSTSLSLEKQESCNRNRLLIRIFNQLEKWYDQLALNYLDEVHAAYSAACSTLGMDVRCVLTETKAIHGRATAIGKEGSLHVTPLEQDSKKIIEIHSADVIHVRS</sequence>
<dbReference type="GO" id="GO:0004077">
    <property type="term" value="F:biotin--[biotin carboxyl-carrier protein] ligase activity"/>
    <property type="evidence" value="ECO:0007669"/>
    <property type="project" value="UniProtKB-EC"/>
</dbReference>
<keyword evidence="4" id="KW-1185">Reference proteome</keyword>
<dbReference type="Pfam" id="PF03099">
    <property type="entry name" value="BPL_LplA_LipB"/>
    <property type="match status" value="1"/>
</dbReference>
<dbReference type="EMBL" id="JAQOUE010000001">
    <property type="protein sequence ID" value="MDT7041097.1"/>
    <property type="molecule type" value="Genomic_DNA"/>
</dbReference>
<reference evidence="3 4" key="1">
    <citation type="journal article" date="2023" name="ISME J.">
        <title>Cultivation and genomic characterization of novel and ubiquitous marine nitrite-oxidizing bacteria from the Nitrospirales.</title>
        <authorList>
            <person name="Mueller A.J."/>
            <person name="Daebeler A."/>
            <person name="Herbold C.W."/>
            <person name="Kirkegaard R.H."/>
            <person name="Daims H."/>
        </authorList>
    </citation>
    <scope>NUCLEOTIDE SEQUENCE [LARGE SCALE GENOMIC DNA]</scope>
    <source>
        <strain evidence="3 4">EB</strain>
    </source>
</reference>
<dbReference type="CDD" id="cd16442">
    <property type="entry name" value="BPL"/>
    <property type="match status" value="1"/>
</dbReference>
<dbReference type="SUPFAM" id="SSF55681">
    <property type="entry name" value="Class II aaRS and biotin synthetases"/>
    <property type="match status" value="1"/>
</dbReference>
<dbReference type="PROSITE" id="PS51733">
    <property type="entry name" value="BPL_LPL_CATALYTIC"/>
    <property type="match status" value="1"/>
</dbReference>
<organism evidence="3 4">
    <name type="scientific">Candidatus Nitronereus thalassa</name>
    <dbReference type="NCBI Taxonomy" id="3020898"/>
    <lineage>
        <taxon>Bacteria</taxon>
        <taxon>Pseudomonadati</taxon>
        <taxon>Nitrospirota</taxon>
        <taxon>Nitrospiria</taxon>
        <taxon>Nitrospirales</taxon>
        <taxon>Nitrospiraceae</taxon>
        <taxon>Candidatus Nitronereus</taxon>
    </lineage>
</organism>
<dbReference type="InterPro" id="IPR004408">
    <property type="entry name" value="Biotin_CoA_COase_ligase"/>
</dbReference>
<keyword evidence="1 3" id="KW-0436">Ligase</keyword>
<dbReference type="Gene3D" id="3.30.930.10">
    <property type="entry name" value="Bira Bifunctional Protein, Domain 2"/>
    <property type="match status" value="1"/>
</dbReference>
<dbReference type="EC" id="6.3.4.15" evidence="3"/>
<evidence type="ECO:0000259" key="2">
    <source>
        <dbReference type="PROSITE" id="PS51733"/>
    </source>
</evidence>
<evidence type="ECO:0000313" key="3">
    <source>
        <dbReference type="EMBL" id="MDT7041097.1"/>
    </source>
</evidence>
<proteinExistence type="predicted"/>
<protein>
    <submittedName>
        <fullName evidence="3">Biotin--[acetyl-CoA-carboxylase] ligase</fullName>
        <ecNumber evidence="3">6.3.4.15</ecNumber>
    </submittedName>
</protein>
<comment type="caution">
    <text evidence="3">The sequence shown here is derived from an EMBL/GenBank/DDBJ whole genome shotgun (WGS) entry which is preliminary data.</text>
</comment>
<dbReference type="NCBIfam" id="TIGR00121">
    <property type="entry name" value="birA_ligase"/>
    <property type="match status" value="1"/>
</dbReference>
<dbReference type="InterPro" id="IPR045864">
    <property type="entry name" value="aa-tRNA-synth_II/BPL/LPL"/>
</dbReference>
<dbReference type="InterPro" id="IPR004143">
    <property type="entry name" value="BPL_LPL_catalytic"/>
</dbReference>
<accession>A0ABU3K3W3</accession>
<name>A0ABU3K3W3_9BACT</name>
<dbReference type="RefSeq" id="WP_313831455.1">
    <property type="nucleotide sequence ID" value="NZ_JAQOUE010000001.1"/>
</dbReference>
<evidence type="ECO:0000313" key="4">
    <source>
        <dbReference type="Proteomes" id="UP001250932"/>
    </source>
</evidence>
<evidence type="ECO:0000256" key="1">
    <source>
        <dbReference type="ARBA" id="ARBA00022598"/>
    </source>
</evidence>
<feature type="domain" description="BPL/LPL catalytic" evidence="2">
    <location>
        <begin position="13"/>
        <end position="204"/>
    </location>
</feature>